<dbReference type="GO" id="GO:0000917">
    <property type="term" value="P:division septum assembly"/>
    <property type="evidence" value="ECO:0007669"/>
    <property type="project" value="UniProtKB-KW"/>
</dbReference>
<dbReference type="Pfam" id="PF03775">
    <property type="entry name" value="MinC_C"/>
    <property type="match status" value="1"/>
</dbReference>
<dbReference type="GO" id="GO:0000902">
    <property type="term" value="P:cell morphogenesis"/>
    <property type="evidence" value="ECO:0007669"/>
    <property type="project" value="InterPro"/>
</dbReference>
<evidence type="ECO:0000259" key="7">
    <source>
        <dbReference type="Pfam" id="PF03775"/>
    </source>
</evidence>
<dbReference type="Proteomes" id="UP000863257">
    <property type="component" value="Unassembled WGS sequence"/>
</dbReference>
<proteinExistence type="inferred from homology"/>
<evidence type="ECO:0000256" key="3">
    <source>
        <dbReference type="ARBA" id="ARBA00023210"/>
    </source>
</evidence>
<name>A0A8H9TFU1_VIBVL</name>
<comment type="function">
    <text evidence="5 6">Cell division inhibitor that blocks the formation of polar Z ring septums. Rapidly oscillates between the poles of the cell to destabilize FtsZ filaments that have formed before they mature into polar Z rings. Prevents FtsZ polymerization.</text>
</comment>
<accession>A0A8H9TFU1</accession>
<keyword evidence="4 6" id="KW-0131">Cell cycle</keyword>
<evidence type="ECO:0000256" key="4">
    <source>
        <dbReference type="ARBA" id="ARBA00023306"/>
    </source>
</evidence>
<reference evidence="8" key="1">
    <citation type="journal article" date="2018" name="Genome Biol.">
        <title>SKESA: strategic k-mer extension for scrupulous assemblies.</title>
        <authorList>
            <person name="Souvorov A."/>
            <person name="Agarwala R."/>
            <person name="Lipman D.J."/>
        </authorList>
    </citation>
    <scope>NUCLEOTIDE SEQUENCE</scope>
    <source>
        <strain evidence="8">BCW_3452</strain>
    </source>
</reference>
<dbReference type="SUPFAM" id="SSF63848">
    <property type="entry name" value="Cell-division inhibitor MinC, C-terminal domain"/>
    <property type="match status" value="1"/>
</dbReference>
<sequence length="292" mass="32355">MNKKNREISSVFFALNFLILAQIYQNNTKLLFCMSKVMKDQPNIINELKRSKCICHEIEASPETLKQIKARFRDQYRATPMLLKHMQVVLVFNDPSITSQESMDEFKKDIENLQADLHKIGVMLIGCKGLIPPVAGSLNLKIIKDIDDQHANSSRNLAMEESNVPNAKVEIEEPKPNTTRKLRIINRSIRTGESIIEEDQTDILINGDIKAGSEVATSGSIICTGKIAGVAHAGVGCGNAVISAQILDSEIVSIYGVFVPNADIPKEVLKQPVCVVLNEDNDKIEFINGKVN</sequence>
<evidence type="ECO:0000313" key="8">
    <source>
        <dbReference type="EMBL" id="HAS8541001.1"/>
    </source>
</evidence>
<gene>
    <name evidence="6" type="primary">minC</name>
    <name evidence="8" type="ORF">I7730_14515</name>
</gene>
<dbReference type="AlphaFoldDB" id="A0A8H9TFU1"/>
<dbReference type="InterPro" id="IPR005526">
    <property type="entry name" value="Septum_form_inhib_MinC_C"/>
</dbReference>
<dbReference type="EMBL" id="DACRBY010000017">
    <property type="protein sequence ID" value="HAS8541001.1"/>
    <property type="molecule type" value="Genomic_DNA"/>
</dbReference>
<comment type="caution">
    <text evidence="8">The sequence shown here is derived from an EMBL/GenBank/DDBJ whole genome shotgun (WGS) entry which is preliminary data.</text>
</comment>
<evidence type="ECO:0000256" key="2">
    <source>
        <dbReference type="ARBA" id="ARBA00022618"/>
    </source>
</evidence>
<keyword evidence="2 6" id="KW-0132">Cell division</keyword>
<dbReference type="PANTHER" id="PTHR34108">
    <property type="entry name" value="SEPTUM SITE-DETERMINING PROTEIN MINC"/>
    <property type="match status" value="1"/>
</dbReference>
<dbReference type="Gene3D" id="2.160.20.70">
    <property type="match status" value="1"/>
</dbReference>
<dbReference type="PANTHER" id="PTHR34108:SF1">
    <property type="entry name" value="SEPTUM SITE-DETERMINING PROTEIN MINC"/>
    <property type="match status" value="1"/>
</dbReference>
<dbReference type="InterPro" id="IPR036145">
    <property type="entry name" value="MinC_C_sf"/>
</dbReference>
<protein>
    <recommendedName>
        <fullName evidence="6">Probable septum site-determining protein MinC</fullName>
    </recommendedName>
</protein>
<evidence type="ECO:0000256" key="5">
    <source>
        <dbReference type="ARBA" id="ARBA00025606"/>
    </source>
</evidence>
<feature type="domain" description="Septum formation inhibitor MinC C-terminal" evidence="7">
    <location>
        <begin position="184"/>
        <end position="281"/>
    </location>
</feature>
<dbReference type="InterPro" id="IPR016098">
    <property type="entry name" value="CAP/MinC_C"/>
</dbReference>
<dbReference type="HAMAP" id="MF_00267">
    <property type="entry name" value="MinC"/>
    <property type="match status" value="1"/>
</dbReference>
<evidence type="ECO:0000256" key="1">
    <source>
        <dbReference type="ARBA" id="ARBA00006291"/>
    </source>
</evidence>
<comment type="subunit">
    <text evidence="6">Interacts with MinD and FtsZ.</text>
</comment>
<reference evidence="8" key="2">
    <citation type="submission" date="2019-01" db="EMBL/GenBank/DDBJ databases">
        <authorList>
            <consortium name="NCBI Pathogen Detection Project"/>
        </authorList>
    </citation>
    <scope>NUCLEOTIDE SEQUENCE</scope>
    <source>
        <strain evidence="8">BCW_3452</strain>
    </source>
</reference>
<organism evidence="8">
    <name type="scientific">Vibrio vulnificus</name>
    <dbReference type="NCBI Taxonomy" id="672"/>
    <lineage>
        <taxon>Bacteria</taxon>
        <taxon>Pseudomonadati</taxon>
        <taxon>Pseudomonadota</taxon>
        <taxon>Gammaproteobacteria</taxon>
        <taxon>Vibrionales</taxon>
        <taxon>Vibrionaceae</taxon>
        <taxon>Vibrio</taxon>
    </lineage>
</organism>
<dbReference type="InterPro" id="IPR013033">
    <property type="entry name" value="MinC"/>
</dbReference>
<evidence type="ECO:0000256" key="6">
    <source>
        <dbReference type="HAMAP-Rule" id="MF_00267"/>
    </source>
</evidence>
<comment type="similarity">
    <text evidence="1 6">Belongs to the MinC family.</text>
</comment>
<dbReference type="GO" id="GO:1901891">
    <property type="term" value="P:regulation of cell septum assembly"/>
    <property type="evidence" value="ECO:0007669"/>
    <property type="project" value="InterPro"/>
</dbReference>
<keyword evidence="3 6" id="KW-0717">Septation</keyword>